<dbReference type="EMBL" id="JAPTGD010000002">
    <property type="protein sequence ID" value="MDU9693948.1"/>
    <property type="molecule type" value="Genomic_DNA"/>
</dbReference>
<name>A0AAX6NDH8_PRIAR</name>
<dbReference type="AlphaFoldDB" id="A0AAX6NDH8"/>
<reference evidence="1" key="2">
    <citation type="submission" date="2022-12" db="EMBL/GenBank/DDBJ databases">
        <authorList>
            <person name="Dechsakulwatana C."/>
            <person name="Rungsihiranrut A."/>
            <person name="Muangchinda C."/>
            <person name="Ningthoujam R."/>
            <person name="Klankeo P."/>
            <person name="Pinyakong O."/>
        </authorList>
    </citation>
    <scope>NUCLEOTIDE SEQUENCE</scope>
    <source>
        <strain evidence="1">TL01-2</strain>
    </source>
</reference>
<reference evidence="1" key="1">
    <citation type="journal article" date="2022" name="J Environ Chem Eng">
        <title>Biodegradation of petroleum oil using a constructed nonpathogenic and heavy metal-tolerant bacterial consortium isolated from marine sponges.</title>
        <authorList>
            <person name="Dechsakulwatana C."/>
            <person name="Rungsihiranrut A."/>
            <person name="Muangchinda C."/>
            <person name="Ningthoujam R."/>
            <person name="Klankeo P."/>
            <person name="Pinyakong O."/>
        </authorList>
    </citation>
    <scope>NUCLEOTIDE SEQUENCE</scope>
    <source>
        <strain evidence="1">TL01-2</strain>
    </source>
</reference>
<proteinExistence type="predicted"/>
<evidence type="ECO:0000313" key="1">
    <source>
        <dbReference type="EMBL" id="MDU9693948.1"/>
    </source>
</evidence>
<gene>
    <name evidence="1" type="ORF">O0Q50_22465</name>
</gene>
<protein>
    <submittedName>
        <fullName evidence="1">Uncharacterized protein</fullName>
    </submittedName>
</protein>
<comment type="caution">
    <text evidence="1">The sequence shown here is derived from an EMBL/GenBank/DDBJ whole genome shotgun (WGS) entry which is preliminary data.</text>
</comment>
<sequence>MAALGITTQDSKVIKSFELETANTIRRYRLESQGNSGFIGSLGLLIKKMYEDDVLSVIGKEAYENSSNEKNLSYESLAINFSELILKASRKA</sequence>
<evidence type="ECO:0000313" key="2">
    <source>
        <dbReference type="Proteomes" id="UP001269400"/>
    </source>
</evidence>
<dbReference type="Proteomes" id="UP001269400">
    <property type="component" value="Unassembled WGS sequence"/>
</dbReference>
<accession>A0AAX6NDH8</accession>
<dbReference type="RefSeq" id="WP_316911165.1">
    <property type="nucleotide sequence ID" value="NZ_JAPTGD010000002.1"/>
</dbReference>
<organism evidence="1 2">
    <name type="scientific">Priestia aryabhattai</name>
    <name type="common">Bacillus aryabhattai</name>
    <dbReference type="NCBI Taxonomy" id="412384"/>
    <lineage>
        <taxon>Bacteria</taxon>
        <taxon>Bacillati</taxon>
        <taxon>Bacillota</taxon>
        <taxon>Bacilli</taxon>
        <taxon>Bacillales</taxon>
        <taxon>Bacillaceae</taxon>
        <taxon>Priestia</taxon>
    </lineage>
</organism>